<accession>A0A1E5T0V9</accession>
<dbReference type="RefSeq" id="WP_069836489.1">
    <property type="nucleotide sequence ID" value="NZ_MDGQ01000005.1"/>
</dbReference>
<dbReference type="InterPro" id="IPR036390">
    <property type="entry name" value="WH_DNA-bd_sf"/>
</dbReference>
<evidence type="ECO:0000313" key="6">
    <source>
        <dbReference type="Proteomes" id="UP000095552"/>
    </source>
</evidence>
<dbReference type="InterPro" id="IPR001845">
    <property type="entry name" value="HTH_ArsR_DNA-bd_dom"/>
</dbReference>
<dbReference type="InterPro" id="IPR036388">
    <property type="entry name" value="WH-like_DNA-bd_sf"/>
</dbReference>
<dbReference type="SMART" id="SM00418">
    <property type="entry name" value="HTH_ARSR"/>
    <property type="match status" value="1"/>
</dbReference>
<dbReference type="AlphaFoldDB" id="A0A1E5T0V9"/>
<keyword evidence="3" id="KW-0804">Transcription</keyword>
<evidence type="ECO:0000256" key="2">
    <source>
        <dbReference type="ARBA" id="ARBA00023125"/>
    </source>
</evidence>
<dbReference type="OrthoDB" id="9790747at2"/>
<evidence type="ECO:0000256" key="3">
    <source>
        <dbReference type="ARBA" id="ARBA00023163"/>
    </source>
</evidence>
<dbReference type="GO" id="GO:0003700">
    <property type="term" value="F:DNA-binding transcription factor activity"/>
    <property type="evidence" value="ECO:0007669"/>
    <property type="project" value="InterPro"/>
</dbReference>
<evidence type="ECO:0000313" key="5">
    <source>
        <dbReference type="EMBL" id="OEK04985.1"/>
    </source>
</evidence>
<dbReference type="CDD" id="cd00090">
    <property type="entry name" value="HTH_ARSR"/>
    <property type="match status" value="1"/>
</dbReference>
<dbReference type="EMBL" id="MDGQ01000005">
    <property type="protein sequence ID" value="OEK04985.1"/>
    <property type="molecule type" value="Genomic_DNA"/>
</dbReference>
<dbReference type="Proteomes" id="UP000095552">
    <property type="component" value="Unassembled WGS sequence"/>
</dbReference>
<keyword evidence="6" id="KW-1185">Reference proteome</keyword>
<reference evidence="5 6" key="1">
    <citation type="submission" date="2016-08" db="EMBL/GenBank/DDBJ databases">
        <title>Draft genome of Fabibacter sp. strain SK-8.</title>
        <authorList>
            <person name="Wong S.-K."/>
            <person name="Hamasaki K."/>
            <person name="Yoshizawa S."/>
        </authorList>
    </citation>
    <scope>NUCLEOTIDE SEQUENCE [LARGE SCALE GENOMIC DNA]</scope>
    <source>
        <strain evidence="5 6">SK-8</strain>
    </source>
</reference>
<name>A0A1E5T0V9_9BACT</name>
<dbReference type="InterPro" id="IPR051081">
    <property type="entry name" value="HTH_MetalResp_TranReg"/>
</dbReference>
<comment type="caution">
    <text evidence="5">The sequence shown here is derived from an EMBL/GenBank/DDBJ whole genome shotgun (WGS) entry which is preliminary data.</text>
</comment>
<dbReference type="Gene3D" id="1.10.10.10">
    <property type="entry name" value="Winged helix-like DNA-binding domain superfamily/Winged helix DNA-binding domain"/>
    <property type="match status" value="1"/>
</dbReference>
<keyword evidence="2" id="KW-0238">DNA-binding</keyword>
<dbReference type="PANTHER" id="PTHR33154">
    <property type="entry name" value="TRANSCRIPTIONAL REGULATOR, ARSR FAMILY"/>
    <property type="match status" value="1"/>
</dbReference>
<sequence>MNIIDINKALSNKTRLEILGWLKSPGDHFPPHTDLGHFNDGVCVQYIKEKSGLSQSTISHFLSLMQKAGLIIPTRHGKWTYYKRDEKMIKRYIAHLNEQL</sequence>
<proteinExistence type="predicted"/>
<dbReference type="STRING" id="1563681.BFP71_16290"/>
<keyword evidence="1" id="KW-0805">Transcription regulation</keyword>
<evidence type="ECO:0000259" key="4">
    <source>
        <dbReference type="PROSITE" id="PS50987"/>
    </source>
</evidence>
<dbReference type="PROSITE" id="PS50987">
    <property type="entry name" value="HTH_ARSR_2"/>
    <property type="match status" value="1"/>
</dbReference>
<organism evidence="5 6">
    <name type="scientific">Roseivirga misakiensis</name>
    <dbReference type="NCBI Taxonomy" id="1563681"/>
    <lineage>
        <taxon>Bacteria</taxon>
        <taxon>Pseudomonadati</taxon>
        <taxon>Bacteroidota</taxon>
        <taxon>Cytophagia</taxon>
        <taxon>Cytophagales</taxon>
        <taxon>Roseivirgaceae</taxon>
        <taxon>Roseivirga</taxon>
    </lineage>
</organism>
<dbReference type="InterPro" id="IPR011991">
    <property type="entry name" value="ArsR-like_HTH"/>
</dbReference>
<gene>
    <name evidence="5" type="ORF">BFP71_16290</name>
</gene>
<evidence type="ECO:0000256" key="1">
    <source>
        <dbReference type="ARBA" id="ARBA00023015"/>
    </source>
</evidence>
<dbReference type="PANTHER" id="PTHR33154:SF33">
    <property type="entry name" value="TRANSCRIPTIONAL REPRESSOR SDPR"/>
    <property type="match status" value="1"/>
</dbReference>
<dbReference type="GO" id="GO:0003677">
    <property type="term" value="F:DNA binding"/>
    <property type="evidence" value="ECO:0007669"/>
    <property type="project" value="UniProtKB-KW"/>
</dbReference>
<dbReference type="SUPFAM" id="SSF46785">
    <property type="entry name" value="Winged helix' DNA-binding domain"/>
    <property type="match status" value="1"/>
</dbReference>
<protein>
    <submittedName>
        <fullName evidence="5">Transcriptional regulator</fullName>
    </submittedName>
</protein>
<feature type="domain" description="HTH arsR-type" evidence="4">
    <location>
        <begin position="1"/>
        <end position="100"/>
    </location>
</feature>